<dbReference type="EMBL" id="JACIJD010000017">
    <property type="protein sequence ID" value="MBB5695338.1"/>
    <property type="molecule type" value="Genomic_DNA"/>
</dbReference>
<dbReference type="GO" id="GO:0042941">
    <property type="term" value="P:D-alanine transmembrane transport"/>
    <property type="evidence" value="ECO:0007669"/>
    <property type="project" value="TreeGrafter"/>
</dbReference>
<evidence type="ECO:0000313" key="12">
    <source>
        <dbReference type="Proteomes" id="UP000580654"/>
    </source>
</evidence>
<evidence type="ECO:0000256" key="5">
    <source>
        <dbReference type="ARBA" id="ARBA00022741"/>
    </source>
</evidence>
<dbReference type="Proteomes" id="UP000580654">
    <property type="component" value="Unassembled WGS sequence"/>
</dbReference>
<dbReference type="PANTHER" id="PTHR45772:SF7">
    <property type="entry name" value="AMINO ACID ABC TRANSPORTER ATP-BINDING PROTEIN"/>
    <property type="match status" value="1"/>
</dbReference>
<keyword evidence="7 9" id="KW-1133">Transmembrane helix</keyword>
<dbReference type="GO" id="GO:0005886">
    <property type="term" value="C:plasma membrane"/>
    <property type="evidence" value="ECO:0007669"/>
    <property type="project" value="UniProtKB-SubCell"/>
</dbReference>
<evidence type="ECO:0000259" key="10">
    <source>
        <dbReference type="PROSITE" id="PS50893"/>
    </source>
</evidence>
<dbReference type="InterPro" id="IPR032823">
    <property type="entry name" value="BCA_ABC_TP_C"/>
</dbReference>
<dbReference type="GO" id="GO:0005524">
    <property type="term" value="F:ATP binding"/>
    <property type="evidence" value="ECO:0007669"/>
    <property type="project" value="UniProtKB-KW"/>
</dbReference>
<dbReference type="InterPro" id="IPR043428">
    <property type="entry name" value="LivM-like"/>
</dbReference>
<keyword evidence="5" id="KW-0547">Nucleotide-binding</keyword>
<dbReference type="PANTHER" id="PTHR45772">
    <property type="entry name" value="CONSERVED COMPONENT OF ABC TRANSPORTER FOR NATURAL AMINO ACIDS-RELATED"/>
    <property type="match status" value="1"/>
</dbReference>
<evidence type="ECO:0000256" key="6">
    <source>
        <dbReference type="ARBA" id="ARBA00022840"/>
    </source>
</evidence>
<dbReference type="GO" id="GO:1903806">
    <property type="term" value="P:L-isoleucine import across plasma membrane"/>
    <property type="evidence" value="ECO:0007669"/>
    <property type="project" value="TreeGrafter"/>
</dbReference>
<evidence type="ECO:0000256" key="1">
    <source>
        <dbReference type="ARBA" id="ARBA00004651"/>
    </source>
</evidence>
<evidence type="ECO:0000256" key="8">
    <source>
        <dbReference type="ARBA" id="ARBA00023136"/>
    </source>
</evidence>
<feature type="transmembrane region" description="Helical" evidence="9">
    <location>
        <begin position="264"/>
        <end position="289"/>
    </location>
</feature>
<sequence>MDAPATARTAPATRSAEGLGGLTNPRVYLSLIALSLLLILPLVSGSSFLIHVAVTICVFAALASAWNIMGGFAGQLSLGHAVFYGIGGYGTALLIKHFGLSPWIGMWPAALLAALVGAAIGYPCFRLRGPFFTLATIAFLQVTRLLAIHFGDVTGGAAGLIVPLNPGWAWMIFYEKVNYLYIAFGLLLLALGASWWIRNSRLGYALIAVREREEAALAAGINNSGVKLRAVMASAGLTALVGAFHAMYLTFLEPETMFSLTLSIEVAMYALIGGIGTVSGPLLGALLVVPLAEAARGWLGGQASGLHGFVYGAALVIITLTMPAGLVGTFGRRIGGWIDRLPGGGAAPAVAPLLPPRPVEGRAGETVLEGRNLVRRFGGLVATNDVSVTLRRGEILGIIGPNGAGKTTLFNQLSGFLAPSSGTVAVRGPDGEMAAPRNPDEFARLGVGRTFQIVQPFGKLTVLENIMIGAFLRHSGVAEARAAALRVARQVGLEELAEVEARNLPIGGLKRLEVARTLATEPSILLLDEVMAGQSQADTQRMVALIRAVRDSGVSVIAIEHNMHAIMSISDRIVVIDSGRVIAEGEPRAVVRDRAVIEAYLGEDYVDAQGL</sequence>
<keyword evidence="3" id="KW-1003">Cell membrane</keyword>
<dbReference type="Pfam" id="PF02653">
    <property type="entry name" value="BPD_transp_2"/>
    <property type="match status" value="1"/>
</dbReference>
<comment type="caution">
    <text evidence="11">The sequence shown here is derived from an EMBL/GenBank/DDBJ whole genome shotgun (WGS) entry which is preliminary data.</text>
</comment>
<accession>A0A840Y2L4</accession>
<keyword evidence="4 9" id="KW-0812">Transmembrane</keyword>
<proteinExistence type="predicted"/>
<dbReference type="InterPro" id="IPR001851">
    <property type="entry name" value="ABC_transp_permease"/>
</dbReference>
<dbReference type="InterPro" id="IPR003593">
    <property type="entry name" value="AAA+_ATPase"/>
</dbReference>
<feature type="transmembrane region" description="Helical" evidence="9">
    <location>
        <begin position="230"/>
        <end position="252"/>
    </location>
</feature>
<dbReference type="InterPro" id="IPR003439">
    <property type="entry name" value="ABC_transporter-like_ATP-bd"/>
</dbReference>
<dbReference type="Gene3D" id="3.40.50.300">
    <property type="entry name" value="P-loop containing nucleotide triphosphate hydrolases"/>
    <property type="match status" value="1"/>
</dbReference>
<dbReference type="PROSITE" id="PS50893">
    <property type="entry name" value="ABC_TRANSPORTER_2"/>
    <property type="match status" value="1"/>
</dbReference>
<dbReference type="CDD" id="cd03219">
    <property type="entry name" value="ABC_Mj1267_LivG_branched"/>
    <property type="match status" value="1"/>
</dbReference>
<feature type="transmembrane region" description="Helical" evidence="9">
    <location>
        <begin position="179"/>
        <end position="197"/>
    </location>
</feature>
<dbReference type="GO" id="GO:1903805">
    <property type="term" value="P:L-valine import across plasma membrane"/>
    <property type="evidence" value="ECO:0007669"/>
    <property type="project" value="TreeGrafter"/>
</dbReference>
<comment type="subcellular location">
    <subcellularLocation>
        <location evidence="1">Cell membrane</location>
        <topology evidence="1">Multi-pass membrane protein</topology>
    </subcellularLocation>
</comment>
<feature type="transmembrane region" description="Helical" evidence="9">
    <location>
        <begin position="104"/>
        <end position="124"/>
    </location>
</feature>
<keyword evidence="2" id="KW-0813">Transport</keyword>
<evidence type="ECO:0000256" key="2">
    <source>
        <dbReference type="ARBA" id="ARBA00022448"/>
    </source>
</evidence>
<feature type="transmembrane region" description="Helical" evidence="9">
    <location>
        <begin position="309"/>
        <end position="330"/>
    </location>
</feature>
<evidence type="ECO:0000256" key="3">
    <source>
        <dbReference type="ARBA" id="ARBA00022475"/>
    </source>
</evidence>
<evidence type="ECO:0000313" key="11">
    <source>
        <dbReference type="EMBL" id="MBB5695338.1"/>
    </source>
</evidence>
<feature type="transmembrane region" description="Helical" evidence="9">
    <location>
        <begin position="81"/>
        <end position="98"/>
    </location>
</feature>
<dbReference type="RefSeq" id="WP_184520543.1">
    <property type="nucleotide sequence ID" value="NZ_JACIJD010000017.1"/>
</dbReference>
<dbReference type="InterPro" id="IPR027417">
    <property type="entry name" value="P-loop_NTPase"/>
</dbReference>
<dbReference type="GO" id="GO:0015188">
    <property type="term" value="F:L-isoleucine transmembrane transporter activity"/>
    <property type="evidence" value="ECO:0007669"/>
    <property type="project" value="TreeGrafter"/>
</dbReference>
<feature type="transmembrane region" description="Helical" evidence="9">
    <location>
        <begin position="49"/>
        <end position="69"/>
    </location>
</feature>
<dbReference type="SMART" id="SM00382">
    <property type="entry name" value="AAA"/>
    <property type="match status" value="1"/>
</dbReference>
<evidence type="ECO:0000256" key="4">
    <source>
        <dbReference type="ARBA" id="ARBA00022692"/>
    </source>
</evidence>
<dbReference type="Pfam" id="PF12399">
    <property type="entry name" value="BCA_ABC_TP_C"/>
    <property type="match status" value="1"/>
</dbReference>
<dbReference type="Pfam" id="PF00005">
    <property type="entry name" value="ABC_tran"/>
    <property type="match status" value="1"/>
</dbReference>
<feature type="transmembrane region" description="Helical" evidence="9">
    <location>
        <begin position="27"/>
        <end position="43"/>
    </location>
</feature>
<reference evidence="11 12" key="1">
    <citation type="submission" date="2020-08" db="EMBL/GenBank/DDBJ databases">
        <title>Genomic Encyclopedia of Type Strains, Phase IV (KMG-IV): sequencing the most valuable type-strain genomes for metagenomic binning, comparative biology and taxonomic classification.</title>
        <authorList>
            <person name="Goeker M."/>
        </authorList>
    </citation>
    <scope>NUCLEOTIDE SEQUENCE [LARGE SCALE GENOMIC DNA]</scope>
    <source>
        <strain evidence="11 12">DSM 25622</strain>
    </source>
</reference>
<dbReference type="GO" id="GO:0015808">
    <property type="term" value="P:L-alanine transport"/>
    <property type="evidence" value="ECO:0007669"/>
    <property type="project" value="TreeGrafter"/>
</dbReference>
<dbReference type="SUPFAM" id="SSF52540">
    <property type="entry name" value="P-loop containing nucleoside triphosphate hydrolases"/>
    <property type="match status" value="1"/>
</dbReference>
<keyword evidence="8 9" id="KW-0472">Membrane</keyword>
<evidence type="ECO:0000256" key="7">
    <source>
        <dbReference type="ARBA" id="ARBA00022989"/>
    </source>
</evidence>
<name>A0A840Y2L4_9PROT</name>
<organism evidence="11 12">
    <name type="scientific">Muricoccus pecuniae</name>
    <dbReference type="NCBI Taxonomy" id="693023"/>
    <lineage>
        <taxon>Bacteria</taxon>
        <taxon>Pseudomonadati</taxon>
        <taxon>Pseudomonadota</taxon>
        <taxon>Alphaproteobacteria</taxon>
        <taxon>Acetobacterales</taxon>
        <taxon>Roseomonadaceae</taxon>
        <taxon>Muricoccus</taxon>
    </lineage>
</organism>
<dbReference type="GO" id="GO:0016887">
    <property type="term" value="F:ATP hydrolysis activity"/>
    <property type="evidence" value="ECO:0007669"/>
    <property type="project" value="InterPro"/>
</dbReference>
<protein>
    <submittedName>
        <fullName evidence="11">Branched-chain amino acid transport system permease protein</fullName>
    </submittedName>
</protein>
<dbReference type="GO" id="GO:0015192">
    <property type="term" value="F:L-phenylalanine transmembrane transporter activity"/>
    <property type="evidence" value="ECO:0007669"/>
    <property type="project" value="TreeGrafter"/>
</dbReference>
<gene>
    <name evidence="11" type="ORF">FHS87_003395</name>
</gene>
<feature type="domain" description="ABC transporter" evidence="10">
    <location>
        <begin position="368"/>
        <end position="603"/>
    </location>
</feature>
<dbReference type="GO" id="GO:0005304">
    <property type="term" value="F:L-valine transmembrane transporter activity"/>
    <property type="evidence" value="ECO:0007669"/>
    <property type="project" value="TreeGrafter"/>
</dbReference>
<dbReference type="AlphaFoldDB" id="A0A840Y2L4"/>
<evidence type="ECO:0000256" key="9">
    <source>
        <dbReference type="SAM" id="Phobius"/>
    </source>
</evidence>
<keyword evidence="12" id="KW-1185">Reference proteome</keyword>
<keyword evidence="6" id="KW-0067">ATP-binding</keyword>
<dbReference type="CDD" id="cd06581">
    <property type="entry name" value="TM_PBP1_LivM_like"/>
    <property type="match status" value="1"/>
</dbReference>
<dbReference type="InterPro" id="IPR051120">
    <property type="entry name" value="ABC_AA/LPS_Transport"/>
</dbReference>